<feature type="transmembrane region" description="Helical" evidence="6">
    <location>
        <begin position="789"/>
        <end position="813"/>
    </location>
</feature>
<keyword evidence="3 6" id="KW-0812">Transmembrane</keyword>
<gene>
    <name evidence="7" type="ORF">V5799_015100</name>
</gene>
<reference evidence="7 8" key="1">
    <citation type="journal article" date="2023" name="Arcadia Sci">
        <title>De novo assembly of a long-read Amblyomma americanum tick genome.</title>
        <authorList>
            <person name="Chou S."/>
            <person name="Poskanzer K.E."/>
            <person name="Rollins M."/>
            <person name="Thuy-Boun P.S."/>
        </authorList>
    </citation>
    <scope>NUCLEOTIDE SEQUENCE [LARGE SCALE GENOMIC DNA]</scope>
    <source>
        <strain evidence="7">F_SG_1</strain>
        <tissue evidence="7">Salivary glands</tissue>
    </source>
</reference>
<evidence type="ECO:0000256" key="4">
    <source>
        <dbReference type="ARBA" id="ARBA00022989"/>
    </source>
</evidence>
<feature type="transmembrane region" description="Helical" evidence="6">
    <location>
        <begin position="672"/>
        <end position="691"/>
    </location>
</feature>
<accession>A0AAQ4E144</accession>
<dbReference type="GO" id="GO:0015137">
    <property type="term" value="F:citrate transmembrane transporter activity"/>
    <property type="evidence" value="ECO:0007669"/>
    <property type="project" value="TreeGrafter"/>
</dbReference>
<evidence type="ECO:0000256" key="6">
    <source>
        <dbReference type="SAM" id="Phobius"/>
    </source>
</evidence>
<evidence type="ECO:0000256" key="1">
    <source>
        <dbReference type="ARBA" id="ARBA00004141"/>
    </source>
</evidence>
<dbReference type="GO" id="GO:0005886">
    <property type="term" value="C:plasma membrane"/>
    <property type="evidence" value="ECO:0007669"/>
    <property type="project" value="TreeGrafter"/>
</dbReference>
<proteinExistence type="inferred from homology"/>
<dbReference type="PANTHER" id="PTHR10283">
    <property type="entry name" value="SOLUTE CARRIER FAMILY 13 MEMBER"/>
    <property type="match status" value="1"/>
</dbReference>
<organism evidence="7 8">
    <name type="scientific">Amblyomma americanum</name>
    <name type="common">Lone star tick</name>
    <dbReference type="NCBI Taxonomy" id="6943"/>
    <lineage>
        <taxon>Eukaryota</taxon>
        <taxon>Metazoa</taxon>
        <taxon>Ecdysozoa</taxon>
        <taxon>Arthropoda</taxon>
        <taxon>Chelicerata</taxon>
        <taxon>Arachnida</taxon>
        <taxon>Acari</taxon>
        <taxon>Parasitiformes</taxon>
        <taxon>Ixodida</taxon>
        <taxon>Ixodoidea</taxon>
        <taxon>Ixodidae</taxon>
        <taxon>Amblyomminae</taxon>
        <taxon>Amblyomma</taxon>
    </lineage>
</organism>
<name>A0AAQ4E144_AMBAM</name>
<dbReference type="InterPro" id="IPR001898">
    <property type="entry name" value="SLC13A/DASS"/>
</dbReference>
<keyword evidence="4 6" id="KW-1133">Transmembrane helix</keyword>
<comment type="similarity">
    <text evidence="2">Belongs to the SLC13A/DASS transporter (TC 2.A.47) family. NADC subfamily.</text>
</comment>
<dbReference type="PANTHER" id="PTHR10283:SF82">
    <property type="entry name" value="SOLUTE CARRIER FAMILY 13 MEMBER 2"/>
    <property type="match status" value="1"/>
</dbReference>
<dbReference type="Pfam" id="PF00939">
    <property type="entry name" value="Na_sulph_symp"/>
    <property type="match status" value="1"/>
</dbReference>
<dbReference type="GO" id="GO:0015141">
    <property type="term" value="F:succinate transmembrane transporter activity"/>
    <property type="evidence" value="ECO:0007669"/>
    <property type="project" value="TreeGrafter"/>
</dbReference>
<evidence type="ECO:0000256" key="3">
    <source>
        <dbReference type="ARBA" id="ARBA00022692"/>
    </source>
</evidence>
<feature type="transmembrane region" description="Helical" evidence="6">
    <location>
        <begin position="751"/>
        <end position="768"/>
    </location>
</feature>
<dbReference type="Proteomes" id="UP001321473">
    <property type="component" value="Unassembled WGS sequence"/>
</dbReference>
<comment type="subcellular location">
    <subcellularLocation>
        <location evidence="1">Membrane</location>
        <topology evidence="1">Multi-pass membrane protein</topology>
    </subcellularLocation>
</comment>
<feature type="transmembrane region" description="Helical" evidence="6">
    <location>
        <begin position="529"/>
        <end position="562"/>
    </location>
</feature>
<dbReference type="AlphaFoldDB" id="A0AAQ4E144"/>
<dbReference type="EMBL" id="JARKHS020023964">
    <property type="protein sequence ID" value="KAK8768434.1"/>
    <property type="molecule type" value="Genomic_DNA"/>
</dbReference>
<feature type="transmembrane region" description="Helical" evidence="6">
    <location>
        <begin position="712"/>
        <end position="731"/>
    </location>
</feature>
<evidence type="ECO:0000256" key="5">
    <source>
        <dbReference type="ARBA" id="ARBA00023136"/>
    </source>
</evidence>
<feature type="transmembrane region" description="Helical" evidence="6">
    <location>
        <begin position="618"/>
        <end position="641"/>
    </location>
</feature>
<comment type="caution">
    <text evidence="7">The sequence shown here is derived from an EMBL/GenBank/DDBJ whole genome shotgun (WGS) entry which is preliminary data.</text>
</comment>
<keyword evidence="5 6" id="KW-0472">Membrane</keyword>
<sequence>MTVASFAPQSVAYWWPSQLLKRYFGSNDQTTLPAATAALYEANGILHPTTSAPETAPPTTTNQEVADPAVTPTLATSEALDGDPVPRPLSDNLVAGAIVSTDGTSQATTFTPKATTHVQLTETVTASSTRVFAPVETYVFASDTDSPDDGAFKPHTDDLSVAHVATTSLEATEPTPTAQYVTTISSPSLLELADATMPAPASGFMDSTTSVAANEVNSDTKTAAPGQLATSPFTGGVETISSPSHFATSDDVKHLEDVSTSAAETQTSVPKTYMVPYVSDAGSASNTVTVDGVETGSTMFSVLTSDGTFRTPTNDYTVATIESLTFATDMSTLTLVNTVAPTAKSQSPSTSNDMEVTAIRATKDDSSTTTGNGEYLPVTEPEADYTTFATALSATRPGTISAEEIGQVPPAITAPNAVSIKMDTSTTASPTSYTTKPQNVTPSEDYVDLDVTSVLQQAPTSSSMSSSSSGQTHSSHKEVDYGLLLLQLPPEPIANSIAGLTVALIAQNCGLNRRLSYNLILLVGPRVKWLMLSFMSMVFFLSMFISNVAVTSMMMTVVDTLIYEISQSKLRKRVNELLRKRENQADEPDYEEVVHIESVAAFTSRRVAHDNLITSFTWMLYCFPVGMISMLMGWVFLYTVYLKEYEQQSRLDIREVKDVVKDKLQNMPRTSYVTDSSVGFLIVFIAFMIPVKSFNFSLEHRLMEWKFIQKNMPWAIIFIIGGGSTLTEVITRSTLFYDAVNAASAVKLNQVSNLFVAVFMSSVISEFTNAEMTLHHILNIAETKIIPGLFMKTVSLVLSMVAFFTTGVVLFRINDPSDNSSVFNAARLQNGFPNPAPLTAGPRTTEWPL</sequence>
<evidence type="ECO:0000256" key="2">
    <source>
        <dbReference type="ARBA" id="ARBA00006772"/>
    </source>
</evidence>
<evidence type="ECO:0000313" key="8">
    <source>
        <dbReference type="Proteomes" id="UP001321473"/>
    </source>
</evidence>
<evidence type="ECO:0000313" key="7">
    <source>
        <dbReference type="EMBL" id="KAK8768434.1"/>
    </source>
</evidence>
<keyword evidence="8" id="KW-1185">Reference proteome</keyword>
<protein>
    <submittedName>
        <fullName evidence="7">Uncharacterized protein</fullName>
    </submittedName>
</protein>